<dbReference type="InterPro" id="IPR013762">
    <property type="entry name" value="Integrase-like_cat_sf"/>
</dbReference>
<dbReference type="InterPro" id="IPR011010">
    <property type="entry name" value="DNA_brk_join_enz"/>
</dbReference>
<protein>
    <recommendedName>
        <fullName evidence="4">Phage integrase family protein</fullName>
    </recommendedName>
</protein>
<evidence type="ECO:0000256" key="1">
    <source>
        <dbReference type="ARBA" id="ARBA00023172"/>
    </source>
</evidence>
<accession>A0ABV5I2S8</accession>
<gene>
    <name evidence="2" type="ORF">ACFFU4_14615</name>
</gene>
<keyword evidence="3" id="KW-1185">Reference proteome</keyword>
<dbReference type="Proteomes" id="UP001589670">
    <property type="component" value="Unassembled WGS sequence"/>
</dbReference>
<evidence type="ECO:0000313" key="2">
    <source>
        <dbReference type="EMBL" id="MFB9150985.1"/>
    </source>
</evidence>
<reference evidence="2 3" key="1">
    <citation type="submission" date="2024-09" db="EMBL/GenBank/DDBJ databases">
        <authorList>
            <person name="Sun Q."/>
            <person name="Mori K."/>
        </authorList>
    </citation>
    <scope>NUCLEOTIDE SEQUENCE [LARGE SCALE GENOMIC DNA]</scope>
    <source>
        <strain evidence="2 3">CECT 9424</strain>
    </source>
</reference>
<dbReference type="SUPFAM" id="SSF56349">
    <property type="entry name" value="DNA breaking-rejoining enzymes"/>
    <property type="match status" value="1"/>
</dbReference>
<dbReference type="RefSeq" id="WP_377070552.1">
    <property type="nucleotide sequence ID" value="NZ_JBHMEC010000024.1"/>
</dbReference>
<evidence type="ECO:0000313" key="3">
    <source>
        <dbReference type="Proteomes" id="UP001589670"/>
    </source>
</evidence>
<sequence length="692" mass="78169">MSKFAKARREAAIEPLDLAQIEVVVPFSIEPLDFSLVTKKGPYVDVDLRRYRDGDSCVGIVGFPELIEELLLVVRRMIGPRPSSPGSVKTWISFRLPLLFMWLTRLKREIGSAPVRVAEFEDSHGELFKRHILELGGKPKGRQKQYSAIWSLLTEARGDDAPPLNWPSIKVAEEIEEHPDVDPRAVKALYNACKRVVDEAFADQRRGSAWLEEGVDPRDAEGERRTCQKGKRGAVKNPVWHDHANLAVLTKKLIRDRIVGTSNLDEKTKTKFDNHTGVVAKMSVGVTRQKLEAAIAPTPLEVAASILIVSMETGWIDPVGNIDLSSEWYILRGTVDPHALGKTETVVLQAVRPKTRKVVTAVGMAGSRFRSYQLIRFMETRTAFLRECLRERRDLLAAEPNSEASRCEMADIDARLKSPWLYYSSKCNRLNFSKGTEIAFVMSDQLKKLRQRAIASLKPSQKNDAELIAAIGRLKWSDMRDAFASHIYASSGNNIFLVKQALAHADVGTTRAYLRQRRQIRQRFDAFRDVVETALTEVDEGRSIDPTLLFLANNYKDFGESDRDKLFAYRTRMGMGCANPTDPEHHLAPNHPHGARCAVQRCILCRHGIVFSDAFEGLADRHADLVWLRRNTPPNRWLTSTLSWELEAIEYVRDRVFAASTERFVARSENRVVNINAGKLFVFDDPEVIGGR</sequence>
<organism evidence="2 3">
    <name type="scientific">Roseovarius ramblicola</name>
    <dbReference type="NCBI Taxonomy" id="2022336"/>
    <lineage>
        <taxon>Bacteria</taxon>
        <taxon>Pseudomonadati</taxon>
        <taxon>Pseudomonadota</taxon>
        <taxon>Alphaproteobacteria</taxon>
        <taxon>Rhodobacterales</taxon>
        <taxon>Roseobacteraceae</taxon>
        <taxon>Roseovarius</taxon>
    </lineage>
</organism>
<dbReference type="EMBL" id="JBHMEC010000024">
    <property type="protein sequence ID" value="MFB9150985.1"/>
    <property type="molecule type" value="Genomic_DNA"/>
</dbReference>
<evidence type="ECO:0008006" key="4">
    <source>
        <dbReference type="Google" id="ProtNLM"/>
    </source>
</evidence>
<dbReference type="Gene3D" id="1.10.443.10">
    <property type="entry name" value="Intergrase catalytic core"/>
    <property type="match status" value="1"/>
</dbReference>
<comment type="caution">
    <text evidence="2">The sequence shown here is derived from an EMBL/GenBank/DDBJ whole genome shotgun (WGS) entry which is preliminary data.</text>
</comment>
<name>A0ABV5I2S8_9RHOB</name>
<keyword evidence="1" id="KW-0233">DNA recombination</keyword>
<proteinExistence type="predicted"/>